<dbReference type="Gene3D" id="3.30.70.1230">
    <property type="entry name" value="Nucleotide cyclase"/>
    <property type="match status" value="1"/>
</dbReference>
<dbReference type="PANTHER" id="PTHR45586">
    <property type="entry name" value="TPR REPEAT-CONTAINING PROTEIN PA4667"/>
    <property type="match status" value="1"/>
</dbReference>
<evidence type="ECO:0000313" key="5">
    <source>
        <dbReference type="EMBL" id="HGT47168.1"/>
    </source>
</evidence>
<feature type="domain" description="Guanylate cyclase" evidence="4">
    <location>
        <begin position="12"/>
        <end position="119"/>
    </location>
</feature>
<evidence type="ECO:0000256" key="3">
    <source>
        <dbReference type="PROSITE-ProRule" id="PRU00339"/>
    </source>
</evidence>
<dbReference type="Pfam" id="PF13181">
    <property type="entry name" value="TPR_8"/>
    <property type="match status" value="1"/>
</dbReference>
<evidence type="ECO:0000256" key="1">
    <source>
        <dbReference type="ARBA" id="ARBA00022737"/>
    </source>
</evidence>
<dbReference type="CDD" id="cd07302">
    <property type="entry name" value="CHD"/>
    <property type="match status" value="1"/>
</dbReference>
<proteinExistence type="predicted"/>
<sequence>MVKRDGIRMLASVMFTDMVGYTSIMQENEETAKLLRDRYRKVLEEKVFEHLGKVIHYFGDGAVTIFGSVIESVICAQEIQSELLKEPKVNLRIGIHAGEIVYDDFGVYGDTVNIASRIESLSKGGCVLFSSKVNDELKNHTEFKTKSLGLFDLKNVKYPIEIFALNSSDIIVPNKSDFESRNILRNNSIAVLPFVNMSGDPDNEFFSDGMTEEILNGLSKVDGLKVTSRTSSFAFKGKNSDIREIGRQLGVRNILEGSVRKVGNRVRVTAQLIDTLDGYHKWSDSFDRDIKDIFQVQDEIASTIVNTLKKSLNISQIQEKPLVKTPTTNLNAYQTFLKANYFWNKWTPSDIKRALQLLKKAVQIDSNFAQAYSALSACYVYLGAIGKMKSSVAFSEAKRFAQQALSIDDQLPDTYLSLAMANLFSWKWDEAYKSFKTALELNPNNADAHHYFAYYMLAINNTRKAVIEAEKAHELDPLSLPINSFLGDMYLNAGMVQDAIEQYKRTLELDSTFRAAINGLGWAYFHSGNDDEALKLFKKAQEFANDEFRSIATLGHILGRLGRTEESIECLNKIKNLEEQERDSNFTMDYALIYLGLGDKDKVFEFLEKAFEEKLGVLIFIRSRHWKDIHEDERFKLLLQKMKLPLD</sequence>
<feature type="repeat" description="TPR" evidence="3">
    <location>
        <begin position="480"/>
        <end position="513"/>
    </location>
</feature>
<dbReference type="SUPFAM" id="SSF55073">
    <property type="entry name" value="Nucleotide cyclase"/>
    <property type="match status" value="1"/>
</dbReference>
<gene>
    <name evidence="5" type="ORF">ENS56_03975</name>
</gene>
<dbReference type="InterPro" id="IPR029787">
    <property type="entry name" value="Nucleotide_cyclase"/>
</dbReference>
<dbReference type="InterPro" id="IPR051012">
    <property type="entry name" value="CellSynth/LPSAsmb/PSIAsmb"/>
</dbReference>
<dbReference type="SMART" id="SM00044">
    <property type="entry name" value="CYCc"/>
    <property type="match status" value="1"/>
</dbReference>
<dbReference type="Pfam" id="PF13432">
    <property type="entry name" value="TPR_16"/>
    <property type="match status" value="1"/>
</dbReference>
<dbReference type="PROSITE" id="PS50005">
    <property type="entry name" value="TPR"/>
    <property type="match status" value="3"/>
</dbReference>
<comment type="caution">
    <text evidence="5">The sequence shown here is derived from an EMBL/GenBank/DDBJ whole genome shotgun (WGS) entry which is preliminary data.</text>
</comment>
<keyword evidence="1" id="KW-0677">Repeat</keyword>
<dbReference type="InterPro" id="IPR011990">
    <property type="entry name" value="TPR-like_helical_dom_sf"/>
</dbReference>
<reference evidence="5" key="1">
    <citation type="journal article" date="2020" name="mSystems">
        <title>Genome- and Community-Level Interaction Insights into Carbon Utilization and Element Cycling Functions of Hydrothermarchaeota in Hydrothermal Sediment.</title>
        <authorList>
            <person name="Zhou Z."/>
            <person name="Liu Y."/>
            <person name="Xu W."/>
            <person name="Pan J."/>
            <person name="Luo Z.H."/>
            <person name="Li M."/>
        </authorList>
    </citation>
    <scope>NUCLEOTIDE SEQUENCE [LARGE SCALE GENOMIC DNA]</scope>
    <source>
        <strain evidence="5">SpSt-500</strain>
    </source>
</reference>
<protein>
    <submittedName>
        <fullName evidence="5">Adenylate/guanylate cyclase domain-containing protein</fullName>
    </submittedName>
</protein>
<dbReference type="SMART" id="SM00028">
    <property type="entry name" value="TPR"/>
    <property type="match status" value="5"/>
</dbReference>
<dbReference type="GO" id="GO:0009190">
    <property type="term" value="P:cyclic nucleotide biosynthetic process"/>
    <property type="evidence" value="ECO:0007669"/>
    <property type="project" value="InterPro"/>
</dbReference>
<name>A0A832G1W1_9BACT</name>
<dbReference type="PANTHER" id="PTHR45586:SF1">
    <property type="entry name" value="LIPOPOLYSACCHARIDE ASSEMBLY PROTEIN B"/>
    <property type="match status" value="1"/>
</dbReference>
<dbReference type="Pfam" id="PF00211">
    <property type="entry name" value="Guanylate_cyc"/>
    <property type="match status" value="1"/>
</dbReference>
<dbReference type="InterPro" id="IPR001054">
    <property type="entry name" value="A/G_cyclase"/>
</dbReference>
<feature type="repeat" description="TPR" evidence="3">
    <location>
        <begin position="412"/>
        <end position="445"/>
    </location>
</feature>
<feature type="repeat" description="TPR" evidence="3">
    <location>
        <begin position="514"/>
        <end position="547"/>
    </location>
</feature>
<accession>A0A832G1W1</accession>
<dbReference type="AlphaFoldDB" id="A0A832G1W1"/>
<evidence type="ECO:0000259" key="4">
    <source>
        <dbReference type="PROSITE" id="PS50125"/>
    </source>
</evidence>
<dbReference type="GO" id="GO:0004016">
    <property type="term" value="F:adenylate cyclase activity"/>
    <property type="evidence" value="ECO:0007669"/>
    <property type="project" value="UniProtKB-ARBA"/>
</dbReference>
<dbReference type="Pfam" id="PF13431">
    <property type="entry name" value="TPR_17"/>
    <property type="match status" value="1"/>
</dbReference>
<dbReference type="Gene3D" id="3.40.50.10070">
    <property type="entry name" value="TolB, N-terminal domain"/>
    <property type="match status" value="1"/>
</dbReference>
<dbReference type="GO" id="GO:0035556">
    <property type="term" value="P:intracellular signal transduction"/>
    <property type="evidence" value="ECO:0007669"/>
    <property type="project" value="InterPro"/>
</dbReference>
<evidence type="ECO:0000256" key="2">
    <source>
        <dbReference type="ARBA" id="ARBA00022803"/>
    </source>
</evidence>
<dbReference type="Gene3D" id="1.25.40.10">
    <property type="entry name" value="Tetratricopeptide repeat domain"/>
    <property type="match status" value="2"/>
</dbReference>
<organism evidence="5">
    <name type="scientific">Ignavibacterium album</name>
    <dbReference type="NCBI Taxonomy" id="591197"/>
    <lineage>
        <taxon>Bacteria</taxon>
        <taxon>Pseudomonadati</taxon>
        <taxon>Ignavibacteriota</taxon>
        <taxon>Ignavibacteria</taxon>
        <taxon>Ignavibacteriales</taxon>
        <taxon>Ignavibacteriaceae</taxon>
        <taxon>Ignavibacterium</taxon>
    </lineage>
</organism>
<dbReference type="EMBL" id="DSVI01000004">
    <property type="protein sequence ID" value="HGT47168.1"/>
    <property type="molecule type" value="Genomic_DNA"/>
</dbReference>
<dbReference type="InterPro" id="IPR019734">
    <property type="entry name" value="TPR_rpt"/>
</dbReference>
<dbReference type="SUPFAM" id="SSF81901">
    <property type="entry name" value="HCP-like"/>
    <property type="match status" value="1"/>
</dbReference>
<keyword evidence="2 3" id="KW-0802">TPR repeat</keyword>
<dbReference type="PROSITE" id="PS50125">
    <property type="entry name" value="GUANYLATE_CYCLASE_2"/>
    <property type="match status" value="1"/>
</dbReference>